<feature type="domain" description="C2H2-type" evidence="9">
    <location>
        <begin position="88"/>
        <end position="111"/>
    </location>
</feature>
<organism evidence="10 11">
    <name type="scientific">Plutella xylostella</name>
    <name type="common">Diamondback moth</name>
    <name type="synonym">Plutella maculipennis</name>
    <dbReference type="NCBI Taxonomy" id="51655"/>
    <lineage>
        <taxon>Eukaryota</taxon>
        <taxon>Metazoa</taxon>
        <taxon>Ecdysozoa</taxon>
        <taxon>Arthropoda</taxon>
        <taxon>Hexapoda</taxon>
        <taxon>Insecta</taxon>
        <taxon>Pterygota</taxon>
        <taxon>Neoptera</taxon>
        <taxon>Endopterygota</taxon>
        <taxon>Lepidoptera</taxon>
        <taxon>Glossata</taxon>
        <taxon>Ditrysia</taxon>
        <taxon>Yponomeutoidea</taxon>
        <taxon>Plutellidae</taxon>
        <taxon>Plutella</taxon>
    </lineage>
</organism>
<evidence type="ECO:0000313" key="11">
    <source>
        <dbReference type="Proteomes" id="UP000653454"/>
    </source>
</evidence>
<dbReference type="GO" id="GO:0008270">
    <property type="term" value="F:zinc ion binding"/>
    <property type="evidence" value="ECO:0007669"/>
    <property type="project" value="UniProtKB-KW"/>
</dbReference>
<dbReference type="Pfam" id="PF12874">
    <property type="entry name" value="zf-met"/>
    <property type="match status" value="2"/>
</dbReference>
<evidence type="ECO:0000256" key="1">
    <source>
        <dbReference type="ARBA" id="ARBA00004123"/>
    </source>
</evidence>
<dbReference type="PROSITE" id="PS50157">
    <property type="entry name" value="ZINC_FINGER_C2H2_2"/>
    <property type="match status" value="10"/>
</dbReference>
<evidence type="ECO:0000256" key="6">
    <source>
        <dbReference type="ARBA" id="ARBA00023242"/>
    </source>
</evidence>
<dbReference type="GO" id="GO:0005634">
    <property type="term" value="C:nucleus"/>
    <property type="evidence" value="ECO:0007669"/>
    <property type="project" value="UniProtKB-SubCell"/>
</dbReference>
<feature type="domain" description="C2H2-type" evidence="9">
    <location>
        <begin position="113"/>
        <end position="141"/>
    </location>
</feature>
<keyword evidence="2" id="KW-0479">Metal-binding</keyword>
<dbReference type="PANTHER" id="PTHR24376:SF235">
    <property type="entry name" value="C2H2-TYPE DOMAIN-CONTAINING PROTEIN"/>
    <property type="match status" value="1"/>
</dbReference>
<sequence>MAPPSPAHPKNETPKNLKLTTIDIIGGIFCNICKITCRNKKDYDDHYVTHNAASKDIVYTCVVCYKEIPGYSSFRGHCYTAHVIKDRFKCNICSKTFSKQSVLNEHEQSKHRFKCRPPCNKEFSSKKELQLHQIIHKDSGPPYACYKCEDTINSVDICEKHVDQHAVLTYSCPICNETFSDKATAGQHLTKHFAGETLQESSIEHKHRDSASIALGGILCNLCGENYNNKSDFDLHYDEEHGEEVIYSCNVCGTQYSKYMAYSNHCYNHIMKDQFKCDTCSRSFSRLSQLIAHAAGCGGGGGAGKVFACAHCSSSYQLESSLRSHLRDVHDVRTVMCSEPGCGVEFSTMKSLVVHQLSHKNIENYCRSCGLEFRHLAACEKHLDVHKKKEFPCPVCRKTFAEKYQATRHITQHFQSVLHVCKICGKIYSRKHRLVEHIKIHSENKQFKCDVCGKGFAQMLNLQQHVNMHTGEKPFECVVCSKRFASHPNWHKHLRNIHNIDPKTVSKPQAQKTSKPRNVKSKLAKVVDEIEEEMPPEEYSEKSSDSSVAESNANDITGLDVLEEAYMHVHSGGKWRALEPAGFTGDLAGGDAAFIEEQGDAALTLTTLTPPEPTPTLASEAPSDGYPREYGPDFINHRGAALSASDYAGQIIDLDDHLLPHIDPLLTIKEQTQNNLLENMTNVDNDYEINDETQYNAKWEPPIITKIYQSCNYDDIPNISSNILSVLTTDIY</sequence>
<keyword evidence="5" id="KW-0862">Zinc</keyword>
<comment type="caution">
    <text evidence="10">The sequence shown here is derived from an EMBL/GenBank/DDBJ whole genome shotgun (WGS) entry which is preliminary data.</text>
</comment>
<dbReference type="EMBL" id="CAJHNJ030000024">
    <property type="protein sequence ID" value="CAG9120773.1"/>
    <property type="molecule type" value="Genomic_DNA"/>
</dbReference>
<dbReference type="GO" id="GO:0000978">
    <property type="term" value="F:RNA polymerase II cis-regulatory region sequence-specific DNA binding"/>
    <property type="evidence" value="ECO:0007669"/>
    <property type="project" value="TreeGrafter"/>
</dbReference>
<dbReference type="Pfam" id="PF13912">
    <property type="entry name" value="zf-C2H2_6"/>
    <property type="match status" value="2"/>
</dbReference>
<feature type="region of interest" description="Disordered" evidence="8">
    <location>
        <begin position="530"/>
        <end position="551"/>
    </location>
</feature>
<evidence type="ECO:0000256" key="2">
    <source>
        <dbReference type="ARBA" id="ARBA00022723"/>
    </source>
</evidence>
<dbReference type="Proteomes" id="UP000653454">
    <property type="component" value="Unassembled WGS sequence"/>
</dbReference>
<feature type="domain" description="C2H2-type" evidence="9">
    <location>
        <begin position="335"/>
        <end position="364"/>
    </location>
</feature>
<dbReference type="AlphaFoldDB" id="A0A8S4EYY9"/>
<protein>
    <submittedName>
        <fullName evidence="10">(diamondback moth) hypothetical protein</fullName>
    </submittedName>
</protein>
<reference evidence="10" key="1">
    <citation type="submission" date="2020-11" db="EMBL/GenBank/DDBJ databases">
        <authorList>
            <person name="Whiteford S."/>
        </authorList>
    </citation>
    <scope>NUCLEOTIDE SEQUENCE</scope>
</reference>
<keyword evidence="4 7" id="KW-0863">Zinc-finger</keyword>
<feature type="domain" description="C2H2-type" evidence="9">
    <location>
        <begin position="475"/>
        <end position="503"/>
    </location>
</feature>
<feature type="compositionally biased region" description="Low complexity" evidence="8">
    <location>
        <begin position="606"/>
        <end position="622"/>
    </location>
</feature>
<evidence type="ECO:0000256" key="7">
    <source>
        <dbReference type="PROSITE-ProRule" id="PRU00042"/>
    </source>
</evidence>
<dbReference type="FunFam" id="3.30.160.60:FF:002343">
    <property type="entry name" value="Zinc finger protein 33A"/>
    <property type="match status" value="1"/>
</dbReference>
<dbReference type="FunFam" id="3.30.160.60:FF:000446">
    <property type="entry name" value="Zinc finger protein"/>
    <property type="match status" value="1"/>
</dbReference>
<accession>A0A8S4EYY9</accession>
<name>A0A8S4EYY9_PLUXY</name>
<dbReference type="PROSITE" id="PS00028">
    <property type="entry name" value="ZINC_FINGER_C2H2_1"/>
    <property type="match status" value="11"/>
</dbReference>
<proteinExistence type="predicted"/>
<dbReference type="SUPFAM" id="SSF57667">
    <property type="entry name" value="beta-beta-alpha zinc fingers"/>
    <property type="match status" value="5"/>
</dbReference>
<dbReference type="SMART" id="SM00355">
    <property type="entry name" value="ZnF_C2H2"/>
    <property type="match status" value="16"/>
</dbReference>
<feature type="domain" description="C2H2-type" evidence="9">
    <location>
        <begin position="170"/>
        <end position="197"/>
    </location>
</feature>
<evidence type="ECO:0000259" key="9">
    <source>
        <dbReference type="PROSITE" id="PS50157"/>
    </source>
</evidence>
<dbReference type="GO" id="GO:0001228">
    <property type="term" value="F:DNA-binding transcription activator activity, RNA polymerase II-specific"/>
    <property type="evidence" value="ECO:0007669"/>
    <property type="project" value="TreeGrafter"/>
</dbReference>
<evidence type="ECO:0000256" key="8">
    <source>
        <dbReference type="SAM" id="MobiDB-lite"/>
    </source>
</evidence>
<evidence type="ECO:0000313" key="10">
    <source>
        <dbReference type="EMBL" id="CAG9120773.1"/>
    </source>
</evidence>
<evidence type="ECO:0000256" key="3">
    <source>
        <dbReference type="ARBA" id="ARBA00022737"/>
    </source>
</evidence>
<feature type="domain" description="C2H2-type" evidence="9">
    <location>
        <begin position="391"/>
        <end position="413"/>
    </location>
</feature>
<dbReference type="Gene3D" id="3.30.160.60">
    <property type="entry name" value="Classic Zinc Finger"/>
    <property type="match status" value="9"/>
</dbReference>
<keyword evidence="3" id="KW-0677">Repeat</keyword>
<dbReference type="PANTHER" id="PTHR24376">
    <property type="entry name" value="ZINC FINGER PROTEIN"/>
    <property type="match status" value="1"/>
</dbReference>
<feature type="region of interest" description="Disordered" evidence="8">
    <location>
        <begin position="606"/>
        <end position="625"/>
    </location>
</feature>
<dbReference type="InterPro" id="IPR013087">
    <property type="entry name" value="Znf_C2H2_type"/>
</dbReference>
<comment type="subcellular location">
    <subcellularLocation>
        <location evidence="1">Nucleus</location>
    </subcellularLocation>
</comment>
<feature type="domain" description="C2H2-type" evidence="9">
    <location>
        <begin position="275"/>
        <end position="293"/>
    </location>
</feature>
<keyword evidence="11" id="KW-1185">Reference proteome</keyword>
<feature type="domain" description="C2H2-type" evidence="9">
    <location>
        <begin position="419"/>
        <end position="446"/>
    </location>
</feature>
<feature type="domain" description="C2H2-type" evidence="9">
    <location>
        <begin position="447"/>
        <end position="474"/>
    </location>
</feature>
<dbReference type="Pfam" id="PF00096">
    <property type="entry name" value="zf-C2H2"/>
    <property type="match status" value="4"/>
</dbReference>
<dbReference type="InterPro" id="IPR036236">
    <property type="entry name" value="Znf_C2H2_sf"/>
</dbReference>
<evidence type="ECO:0000256" key="4">
    <source>
        <dbReference type="ARBA" id="ARBA00022771"/>
    </source>
</evidence>
<evidence type="ECO:0000256" key="5">
    <source>
        <dbReference type="ARBA" id="ARBA00022833"/>
    </source>
</evidence>
<feature type="region of interest" description="Disordered" evidence="8">
    <location>
        <begin position="502"/>
        <end position="521"/>
    </location>
</feature>
<gene>
    <name evidence="10" type="ORF">PLXY2_LOCUS7225</name>
</gene>
<feature type="domain" description="C2H2-type" evidence="9">
    <location>
        <begin position="307"/>
        <end position="330"/>
    </location>
</feature>
<keyword evidence="6" id="KW-0539">Nucleus</keyword>